<keyword evidence="1" id="KW-1133">Transmembrane helix</keyword>
<gene>
    <name evidence="2" type="ORF">MNB_SV-8-452</name>
</gene>
<keyword evidence="1" id="KW-0472">Membrane</keyword>
<sequence>MRRRYKALLAIVIPVGIVYGLKYTHSAIYEWLMGYMFAIALVFKASILSLWFASKLKTIAFLKSLTFIQASLLLVKRWFLDNILTKWIKENIIDHLIEGFKDVKEFYVHLNLKAKLKNLFNIFIGLALILIVFYWIGYLDKLLVFAQVKTIASALFEGILTFATKITSSILSWFASSWLAPILEVFALSYLLTLLERWFGTNNPLSRFFNFIGDKLNQLLYYIGLLKIKHIDPMVECKVISNSKKVGDKLTHMIKHKKIREEYRYFERFENIIMKGHIDAYHSFKGMKEIKDKKELYGLINKKTNDNIDIVAYISRNAMGVLLDEGVTDSFHHDIFLLESFASHQEHGVKVYDENEDPDHIDHTDFWVLNTSKFPVIMGSKSKNFEEECVFPHGLRLIKTEKPFSYTSGDVYGEYEGVRVSVTAIERI</sequence>
<name>A0A1W1B9T5_9ZZZZ</name>
<protein>
    <submittedName>
        <fullName evidence="2">Uncharacterized protein</fullName>
    </submittedName>
</protein>
<evidence type="ECO:0000313" key="2">
    <source>
        <dbReference type="EMBL" id="SFV50284.1"/>
    </source>
</evidence>
<keyword evidence="1" id="KW-0812">Transmembrane</keyword>
<proteinExistence type="predicted"/>
<feature type="transmembrane region" description="Helical" evidence="1">
    <location>
        <begin position="31"/>
        <end position="53"/>
    </location>
</feature>
<evidence type="ECO:0000256" key="1">
    <source>
        <dbReference type="SAM" id="Phobius"/>
    </source>
</evidence>
<dbReference type="AlphaFoldDB" id="A0A1W1B9T5"/>
<feature type="transmembrane region" description="Helical" evidence="1">
    <location>
        <begin position="7"/>
        <end position="25"/>
    </location>
</feature>
<feature type="transmembrane region" description="Helical" evidence="1">
    <location>
        <begin position="142"/>
        <end position="163"/>
    </location>
</feature>
<feature type="transmembrane region" description="Helical" evidence="1">
    <location>
        <begin position="170"/>
        <end position="192"/>
    </location>
</feature>
<organism evidence="2">
    <name type="scientific">hydrothermal vent metagenome</name>
    <dbReference type="NCBI Taxonomy" id="652676"/>
    <lineage>
        <taxon>unclassified sequences</taxon>
        <taxon>metagenomes</taxon>
        <taxon>ecological metagenomes</taxon>
    </lineage>
</organism>
<feature type="transmembrane region" description="Helical" evidence="1">
    <location>
        <begin position="119"/>
        <end position="136"/>
    </location>
</feature>
<accession>A0A1W1B9T5</accession>
<reference evidence="2" key="1">
    <citation type="submission" date="2016-10" db="EMBL/GenBank/DDBJ databases">
        <authorList>
            <person name="de Groot N.N."/>
        </authorList>
    </citation>
    <scope>NUCLEOTIDE SEQUENCE</scope>
</reference>
<dbReference type="EMBL" id="FPHD01000007">
    <property type="protein sequence ID" value="SFV50284.1"/>
    <property type="molecule type" value="Genomic_DNA"/>
</dbReference>